<evidence type="ECO:0000313" key="9">
    <source>
        <dbReference type="Proteomes" id="UP001492541"/>
    </source>
</evidence>
<feature type="domain" description="Siroheme decarboxylase NirL-like HTH" evidence="7">
    <location>
        <begin position="5"/>
        <end position="50"/>
    </location>
</feature>
<feature type="domain" description="Siroheme decarboxylase NirL-like HTH" evidence="7">
    <location>
        <begin position="175"/>
        <end position="220"/>
    </location>
</feature>
<dbReference type="Pfam" id="PF22451">
    <property type="entry name" value="NirdL-like_HTH"/>
    <property type="match status" value="2"/>
</dbReference>
<evidence type="ECO:0000259" key="6">
    <source>
        <dbReference type="Pfam" id="PF17805"/>
    </source>
</evidence>
<dbReference type="EMBL" id="CP087714">
    <property type="protein sequence ID" value="XAT64635.1"/>
    <property type="molecule type" value="Genomic_DNA"/>
</dbReference>
<comment type="similarity">
    <text evidence="3">Belongs to the Ahb/Nir family.</text>
</comment>
<comment type="catalytic activity">
    <reaction evidence="5">
        <text>siroheme + 2 H(+) = 12,18-didecarboxysiroheme + 2 CO2</text>
        <dbReference type="Rhea" id="RHEA:19093"/>
        <dbReference type="ChEBI" id="CHEBI:15378"/>
        <dbReference type="ChEBI" id="CHEBI:16526"/>
        <dbReference type="ChEBI" id="CHEBI:60052"/>
        <dbReference type="ChEBI" id="CHEBI:140497"/>
        <dbReference type="EC" id="4.1.1.111"/>
    </reaction>
</comment>
<evidence type="ECO:0000259" key="7">
    <source>
        <dbReference type="Pfam" id="PF22451"/>
    </source>
</evidence>
<protein>
    <recommendedName>
        <fullName evidence="4">siroheme decarboxylase</fullName>
        <ecNumber evidence="4">4.1.1.111</ecNumber>
    </recommendedName>
</protein>
<reference evidence="8 9" key="1">
    <citation type="submission" date="2021-11" db="EMBL/GenBank/DDBJ databases">
        <title>Whole genome of Geoglobus acetivorans.</title>
        <authorList>
            <person name="Liu D."/>
        </authorList>
    </citation>
    <scope>NUCLEOTIDE SEQUENCE [LARGE SCALE GENOMIC DNA]</scope>
    <source>
        <strain evidence="8 9">SBH6</strain>
    </source>
</reference>
<evidence type="ECO:0000256" key="1">
    <source>
        <dbReference type="ARBA" id="ARBA00023239"/>
    </source>
</evidence>
<dbReference type="RefSeq" id="WP_346297694.1">
    <property type="nucleotide sequence ID" value="NZ_CP087714.1"/>
</dbReference>
<name>A0ABZ3H7F2_GEOAI</name>
<evidence type="ECO:0000256" key="2">
    <source>
        <dbReference type="ARBA" id="ARBA00023444"/>
    </source>
</evidence>
<keyword evidence="1" id="KW-0456">Lyase</keyword>
<proteinExistence type="inferred from homology"/>
<sequence>MVFLDRELLMKAQYEMPVSETPFVDLADSLGKPADYVVEALKEYLKNGIVKKIGPQLNYKAFRGISHAALVGAEVRDVDRAVRIINAEKKVKHNFLREHGVYNIWFTIKAPTKEELFERTKELMERCGVENYVVLPSVRVYKMDVKYDLFRGVSFSTRVEERANVPRVEELGVDGKMLRDMERNFSVEERPFRKFAEKYGYSEAELADLVSELIEKRVVRDFYAVLNGHNAGFRENGMNLIKTDEPEKVAKKLLRDIPEITHLVQREVPENWNYPVYFMIHAVNREIIEQVADRARRAEGVEELEILYSLKSFKD</sequence>
<dbReference type="InterPro" id="IPR050684">
    <property type="entry name" value="HTH-Siroheme_Decarb"/>
</dbReference>
<accession>A0ABZ3H7F2</accession>
<feature type="domain" description="Siroheme decarboxylase AsnC-like ligand binding" evidence="6">
    <location>
        <begin position="231"/>
        <end position="314"/>
    </location>
</feature>
<dbReference type="Pfam" id="PF17805">
    <property type="entry name" value="AsnC_trans_reg2"/>
    <property type="match status" value="2"/>
</dbReference>
<organism evidence="8 9">
    <name type="scientific">Geoglobus acetivorans</name>
    <dbReference type="NCBI Taxonomy" id="565033"/>
    <lineage>
        <taxon>Archaea</taxon>
        <taxon>Methanobacteriati</taxon>
        <taxon>Methanobacteriota</taxon>
        <taxon>Archaeoglobi</taxon>
        <taxon>Archaeoglobales</taxon>
        <taxon>Archaeoglobaceae</taxon>
        <taxon>Geoglobus</taxon>
    </lineage>
</organism>
<dbReference type="InterPro" id="IPR053953">
    <property type="entry name" value="NirdL-like_HTH"/>
</dbReference>
<dbReference type="InterPro" id="IPR040523">
    <property type="entry name" value="AsnC_trans_reg2"/>
</dbReference>
<evidence type="ECO:0000256" key="5">
    <source>
        <dbReference type="ARBA" id="ARBA00048470"/>
    </source>
</evidence>
<gene>
    <name evidence="8" type="ORF">LPQ35_04525</name>
</gene>
<dbReference type="PANTHER" id="PTHR43413:SF1">
    <property type="entry name" value="SIROHEME DECARBOXYLASE NIRL SUBUNIT"/>
    <property type="match status" value="1"/>
</dbReference>
<dbReference type="Proteomes" id="UP001492541">
    <property type="component" value="Chromosome"/>
</dbReference>
<dbReference type="GeneID" id="90448924"/>
<keyword evidence="9" id="KW-1185">Reference proteome</keyword>
<evidence type="ECO:0000256" key="4">
    <source>
        <dbReference type="ARBA" id="ARBA00023471"/>
    </source>
</evidence>
<dbReference type="PANTHER" id="PTHR43413">
    <property type="entry name" value="TRANSCRIPTIONAL REGULATOR, ASNC FAMILY"/>
    <property type="match status" value="1"/>
</dbReference>
<comment type="pathway">
    <text evidence="2">Porphyrin-containing compound metabolism.</text>
</comment>
<evidence type="ECO:0000313" key="8">
    <source>
        <dbReference type="EMBL" id="XAT64635.1"/>
    </source>
</evidence>
<feature type="domain" description="Siroheme decarboxylase AsnC-like ligand binding" evidence="6">
    <location>
        <begin position="64"/>
        <end position="142"/>
    </location>
</feature>
<dbReference type="Gene3D" id="3.30.70.3460">
    <property type="match status" value="2"/>
</dbReference>
<evidence type="ECO:0000256" key="3">
    <source>
        <dbReference type="ARBA" id="ARBA00023457"/>
    </source>
</evidence>
<dbReference type="EC" id="4.1.1.111" evidence="4"/>